<dbReference type="Proteomes" id="UP000094784">
    <property type="component" value="Unassembled WGS sequence"/>
</dbReference>
<name>A0A1E4R4P6_9BACI</name>
<evidence type="ECO:0000313" key="1">
    <source>
        <dbReference type="EMBL" id="ODV55411.1"/>
    </source>
</evidence>
<organism evidence="1 2">
    <name type="scientific">Lysinibacillus fusiformis</name>
    <dbReference type="NCBI Taxonomy" id="28031"/>
    <lineage>
        <taxon>Bacteria</taxon>
        <taxon>Bacillati</taxon>
        <taxon>Bacillota</taxon>
        <taxon>Bacilli</taxon>
        <taxon>Bacillales</taxon>
        <taxon>Bacillaceae</taxon>
        <taxon>Lysinibacillus</taxon>
    </lineage>
</organism>
<dbReference type="Pfam" id="PF21820">
    <property type="entry name" value="DUF6886"/>
    <property type="match status" value="1"/>
</dbReference>
<gene>
    <name evidence="1" type="ORF">BG258_05595</name>
</gene>
<comment type="caution">
    <text evidence="1">The sequence shown here is derived from an EMBL/GenBank/DDBJ whole genome shotgun (WGS) entry which is preliminary data.</text>
</comment>
<reference evidence="1 2" key="1">
    <citation type="submission" date="2016-09" db="EMBL/GenBank/DDBJ databases">
        <title>Draft genome sequence of the soil isolate, Lysinibacillus fusiformis M5, a potential hypoxanthine producer.</title>
        <authorList>
            <person name="Gallegos-Monterrosa R."/>
            <person name="Maroti G."/>
            <person name="Balint B."/>
            <person name="Kovacs A.T."/>
        </authorList>
    </citation>
    <scope>NUCLEOTIDE SEQUENCE [LARGE SCALE GENOMIC DNA]</scope>
    <source>
        <strain evidence="1 2">M5</strain>
    </source>
</reference>
<proteinExistence type="predicted"/>
<evidence type="ECO:0000313" key="2">
    <source>
        <dbReference type="Proteomes" id="UP000094784"/>
    </source>
</evidence>
<dbReference type="EMBL" id="MECQ01000001">
    <property type="protein sequence ID" value="ODV55411.1"/>
    <property type="molecule type" value="Genomic_DNA"/>
</dbReference>
<protein>
    <submittedName>
        <fullName evidence="1">Uncharacterized protein</fullName>
    </submittedName>
</protein>
<dbReference type="AlphaFoldDB" id="A0A1E4R4P6"/>
<sequence length="171" mass="20199">MRLFHVSEDPAITIFHPRIPERPDLDASKGLVWAINERCLPNYLTPRDCPRVCFRAGSQTTEQDRQHYLKTAPHVVVIERKWLEVLKNTRLYLYEFERNGFTLQDENAGYSVSETAQIPIALFEIDDICSALLERNVELRIVDSLWDIHDEIQHTTLHWSMCRMRFAKPRY</sequence>
<dbReference type="RefSeq" id="WP_069480497.1">
    <property type="nucleotide sequence ID" value="NZ_KV766182.1"/>
</dbReference>
<dbReference type="InterPro" id="IPR049253">
    <property type="entry name" value="DUF6886"/>
</dbReference>
<accession>A0A1E4R4P6</accession>
<dbReference type="OrthoDB" id="156685at2"/>